<proteinExistence type="predicted"/>
<dbReference type="GO" id="GO:0009103">
    <property type="term" value="P:lipopolysaccharide biosynthetic process"/>
    <property type="evidence" value="ECO:0007669"/>
    <property type="project" value="TreeGrafter"/>
</dbReference>
<dbReference type="AlphaFoldDB" id="A0AA90NX63"/>
<gene>
    <name evidence="3" type="ORF">QS748_10470</name>
</gene>
<keyword evidence="3" id="KW-0328">Glycosyltransferase</keyword>
<evidence type="ECO:0000313" key="4">
    <source>
        <dbReference type="Proteomes" id="UP001178148"/>
    </source>
</evidence>
<keyword evidence="4" id="KW-1185">Reference proteome</keyword>
<dbReference type="Gene3D" id="3.40.50.2000">
    <property type="entry name" value="Glycogen Phosphorylase B"/>
    <property type="match status" value="2"/>
</dbReference>
<dbReference type="PANTHER" id="PTHR46401">
    <property type="entry name" value="GLYCOSYLTRANSFERASE WBBK-RELATED"/>
    <property type="match status" value="1"/>
</dbReference>
<dbReference type="PANTHER" id="PTHR46401:SF2">
    <property type="entry name" value="GLYCOSYLTRANSFERASE WBBK-RELATED"/>
    <property type="match status" value="1"/>
</dbReference>
<dbReference type="CDD" id="cd03801">
    <property type="entry name" value="GT4_PimA-like"/>
    <property type="match status" value="1"/>
</dbReference>
<protein>
    <submittedName>
        <fullName evidence="3">Glycosyltransferase family 4 protein</fullName>
        <ecNumber evidence="3">2.4.-.-</ecNumber>
    </submittedName>
</protein>
<organism evidence="3 4">
    <name type="scientific">Candidatus Endonucleibacter bathymodioli</name>
    <dbReference type="NCBI Taxonomy" id="539814"/>
    <lineage>
        <taxon>Bacteria</taxon>
        <taxon>Pseudomonadati</taxon>
        <taxon>Pseudomonadota</taxon>
        <taxon>Gammaproteobacteria</taxon>
        <taxon>Oceanospirillales</taxon>
        <taxon>Endozoicomonadaceae</taxon>
        <taxon>Candidatus Endonucleibacter</taxon>
    </lineage>
</organism>
<keyword evidence="1 3" id="KW-0808">Transferase</keyword>
<name>A0AA90NX63_9GAMM</name>
<sequence length="372" mass="42357">MKLNFALFNYFPYGGLQRDCIKTAIECQKLNHSINIYTTEWDGDRPKGFNIHLLPVTGLSNHQRMTNFQNKLLKVTKQEPGHFLIGFNKLAGLDVYFASDPCYREKVIKERNFFYRLSPRYKAYEQLEREVFKPSSNTFILTLTEQQKHDFQKQYQTQESRFKLLPPGAGKKLFLQDKSHIRAEYRKQFNISENSNLLLMVGSSFKTKGLDRTIAALAFLSTLRLKDTRLLVVGRDNREPFVKQATGLKIIDNIIFCGARSDVTKLMLCADALIHPAYTESAGMVLVEALAAGLPVLTTSNCGYAYHIEAANAGIVSPTPFNQNMFNHSLLEILNADRLKQCHENAINYASNTDIYSLHKQAAKVINTLLEK</sequence>
<accession>A0AA90NX63</accession>
<dbReference type="Proteomes" id="UP001178148">
    <property type="component" value="Unassembled WGS sequence"/>
</dbReference>
<dbReference type="SUPFAM" id="SSF53756">
    <property type="entry name" value="UDP-Glycosyltransferase/glycogen phosphorylase"/>
    <property type="match status" value="1"/>
</dbReference>
<evidence type="ECO:0000313" key="3">
    <source>
        <dbReference type="EMBL" id="MDP0589578.1"/>
    </source>
</evidence>
<dbReference type="InterPro" id="IPR001296">
    <property type="entry name" value="Glyco_trans_1"/>
</dbReference>
<dbReference type="Pfam" id="PF00534">
    <property type="entry name" value="Glycos_transf_1"/>
    <property type="match status" value="1"/>
</dbReference>
<dbReference type="GO" id="GO:0016757">
    <property type="term" value="F:glycosyltransferase activity"/>
    <property type="evidence" value="ECO:0007669"/>
    <property type="project" value="UniProtKB-KW"/>
</dbReference>
<feature type="domain" description="Glycosyl transferase family 1" evidence="2">
    <location>
        <begin position="182"/>
        <end position="346"/>
    </location>
</feature>
<dbReference type="EMBL" id="JASXSV010000016">
    <property type="protein sequence ID" value="MDP0589578.1"/>
    <property type="molecule type" value="Genomic_DNA"/>
</dbReference>
<evidence type="ECO:0000259" key="2">
    <source>
        <dbReference type="Pfam" id="PF00534"/>
    </source>
</evidence>
<reference evidence="3 4" key="1">
    <citation type="journal article" date="2023" name="bioRxiv">
        <title>An intranuclear bacterial parasite of deep-sea mussels expresses apoptosis inhibitors acquired from its host.</title>
        <authorList>
            <person name="Gonzalez Porras M.A."/>
            <person name="Assie A."/>
            <person name="Tietjen M."/>
            <person name="Violette M."/>
            <person name="Kleiner M."/>
            <person name="Gruber-Vodicka H."/>
            <person name="Dubilier N."/>
            <person name="Leisch N."/>
        </authorList>
    </citation>
    <scope>NUCLEOTIDE SEQUENCE [LARGE SCALE GENOMIC DNA]</scope>
    <source>
        <strain evidence="3">IAP13</strain>
    </source>
</reference>
<comment type="caution">
    <text evidence="3">The sequence shown here is derived from an EMBL/GenBank/DDBJ whole genome shotgun (WGS) entry which is preliminary data.</text>
</comment>
<evidence type="ECO:0000256" key="1">
    <source>
        <dbReference type="ARBA" id="ARBA00022679"/>
    </source>
</evidence>
<dbReference type="EC" id="2.4.-.-" evidence="3"/>